<evidence type="ECO:0000256" key="1">
    <source>
        <dbReference type="ARBA" id="ARBA00023015"/>
    </source>
</evidence>
<protein>
    <submittedName>
        <fullName evidence="5">Helix-turn-helix transcriptional regulator</fullName>
    </submittedName>
</protein>
<evidence type="ECO:0000256" key="2">
    <source>
        <dbReference type="ARBA" id="ARBA00023125"/>
    </source>
</evidence>
<dbReference type="GO" id="GO:0005829">
    <property type="term" value="C:cytosol"/>
    <property type="evidence" value="ECO:0007669"/>
    <property type="project" value="TreeGrafter"/>
</dbReference>
<dbReference type="PROSITE" id="PS01124">
    <property type="entry name" value="HTH_ARAC_FAMILY_2"/>
    <property type="match status" value="1"/>
</dbReference>
<keyword evidence="2" id="KW-0238">DNA-binding</keyword>
<dbReference type="InterPro" id="IPR018060">
    <property type="entry name" value="HTH_AraC"/>
</dbReference>
<proteinExistence type="predicted"/>
<comment type="caution">
    <text evidence="5">The sequence shown here is derived from an EMBL/GenBank/DDBJ whole genome shotgun (WGS) entry which is preliminary data.</text>
</comment>
<dbReference type="SUPFAM" id="SSF46689">
    <property type="entry name" value="Homeodomain-like"/>
    <property type="match status" value="1"/>
</dbReference>
<feature type="domain" description="HTH araC/xylS-type" evidence="4">
    <location>
        <begin position="243"/>
        <end position="339"/>
    </location>
</feature>
<dbReference type="EMBL" id="VTXW01000022">
    <property type="protein sequence ID" value="NOH35394.1"/>
    <property type="molecule type" value="Genomic_DNA"/>
</dbReference>
<dbReference type="PRINTS" id="PR00032">
    <property type="entry name" value="HTHARAC"/>
</dbReference>
<dbReference type="Gene3D" id="1.10.10.60">
    <property type="entry name" value="Homeodomain-like"/>
    <property type="match status" value="1"/>
</dbReference>
<sequence>MVESFSTQLPIFWFKTLDAAIQARIGDSSDIWSGTEAYEQLCLAETISAYQLQSGITNIYQRFDHELINLFDESARYFDELEMGAPVMAMLTAPNLTSFCQLLSRYSIHIHPLLKIFSRETDNGELELWTVTPEYIDESTLLTHISLGLYLSIILKLIRKYLNNTDQKVAIHIHKNTVGDDFMTRFGRIFNIEVKEGYPARYLLFSKDLAQKKPRQFQADLHAELVRIADQQMEKALKANLIYRVNETFKELAVKDTNLDSVASSLHISPRTLNRKLKQESVSFRRLFDKYRLELSLTLLTQSDSNITSVAHELGFSDSSAFSRAFKNWTGHSPTELKP</sequence>
<dbReference type="AlphaFoldDB" id="A0A7Y4DSW2"/>
<keyword evidence="3" id="KW-0804">Transcription</keyword>
<dbReference type="GO" id="GO:0003700">
    <property type="term" value="F:DNA-binding transcription factor activity"/>
    <property type="evidence" value="ECO:0007669"/>
    <property type="project" value="InterPro"/>
</dbReference>
<organism evidence="5 6">
    <name type="scientific">Vibrio chagasii</name>
    <dbReference type="NCBI Taxonomy" id="170679"/>
    <lineage>
        <taxon>Bacteria</taxon>
        <taxon>Pseudomonadati</taxon>
        <taxon>Pseudomonadota</taxon>
        <taxon>Gammaproteobacteria</taxon>
        <taxon>Vibrionales</taxon>
        <taxon>Vibrionaceae</taxon>
        <taxon>Vibrio</taxon>
    </lineage>
</organism>
<dbReference type="GO" id="GO:0000976">
    <property type="term" value="F:transcription cis-regulatory region binding"/>
    <property type="evidence" value="ECO:0007669"/>
    <property type="project" value="TreeGrafter"/>
</dbReference>
<reference evidence="5 6" key="1">
    <citation type="submission" date="2019-09" db="EMBL/GenBank/DDBJ databases">
        <title>Draft genome sequencing and comparative genomics of hatchery-associated Vibrios.</title>
        <authorList>
            <person name="Kehlet-Delgado H."/>
            <person name="Mueller R.S."/>
        </authorList>
    </citation>
    <scope>NUCLEOTIDE SEQUENCE [LARGE SCALE GENOMIC DNA]</scope>
    <source>
        <strain evidence="5 6">00-90-10</strain>
    </source>
</reference>
<keyword evidence="1" id="KW-0805">Transcription regulation</keyword>
<dbReference type="PANTHER" id="PTHR47894">
    <property type="entry name" value="HTH-TYPE TRANSCRIPTIONAL REGULATOR GADX"/>
    <property type="match status" value="1"/>
</dbReference>
<evidence type="ECO:0000256" key="3">
    <source>
        <dbReference type="ARBA" id="ARBA00023163"/>
    </source>
</evidence>
<name>A0A7Y4DSW2_9VIBR</name>
<evidence type="ECO:0000313" key="6">
    <source>
        <dbReference type="Proteomes" id="UP000525336"/>
    </source>
</evidence>
<dbReference type="RefSeq" id="WP_171368804.1">
    <property type="nucleotide sequence ID" value="NZ_VTXW01000022.1"/>
</dbReference>
<dbReference type="PROSITE" id="PS00041">
    <property type="entry name" value="HTH_ARAC_FAMILY_1"/>
    <property type="match status" value="1"/>
</dbReference>
<dbReference type="PANTHER" id="PTHR47894:SF1">
    <property type="entry name" value="HTH-TYPE TRANSCRIPTIONAL REGULATOR VQSM"/>
    <property type="match status" value="1"/>
</dbReference>
<evidence type="ECO:0000313" key="5">
    <source>
        <dbReference type="EMBL" id="NOH35394.1"/>
    </source>
</evidence>
<dbReference type="Pfam" id="PF12833">
    <property type="entry name" value="HTH_18"/>
    <property type="match status" value="1"/>
</dbReference>
<dbReference type="SMART" id="SM00342">
    <property type="entry name" value="HTH_ARAC"/>
    <property type="match status" value="1"/>
</dbReference>
<dbReference type="Proteomes" id="UP000525336">
    <property type="component" value="Unassembled WGS sequence"/>
</dbReference>
<dbReference type="InterPro" id="IPR018062">
    <property type="entry name" value="HTH_AraC-typ_CS"/>
</dbReference>
<dbReference type="InterPro" id="IPR009057">
    <property type="entry name" value="Homeodomain-like_sf"/>
</dbReference>
<gene>
    <name evidence="5" type="ORF">F0245_18840</name>
</gene>
<accession>A0A7Y4DSW2</accession>
<dbReference type="InterPro" id="IPR020449">
    <property type="entry name" value="Tscrpt_reg_AraC-type_HTH"/>
</dbReference>
<evidence type="ECO:0000259" key="4">
    <source>
        <dbReference type="PROSITE" id="PS01124"/>
    </source>
</evidence>